<feature type="region of interest" description="Disordered" evidence="1">
    <location>
        <begin position="51"/>
        <end position="78"/>
    </location>
</feature>
<evidence type="ECO:0008006" key="5">
    <source>
        <dbReference type="Google" id="ProtNLM"/>
    </source>
</evidence>
<feature type="region of interest" description="Disordered" evidence="1">
    <location>
        <begin position="511"/>
        <end position="555"/>
    </location>
</feature>
<reference evidence="3" key="1">
    <citation type="submission" date="2021-11" db="EMBL/GenBank/DDBJ databases">
        <authorList>
            <person name="Islam A."/>
            <person name="Islam S."/>
            <person name="Flora M.S."/>
            <person name="Rahman M."/>
            <person name="Ziaur R.M."/>
            <person name="Epstein J.H."/>
            <person name="Hassan M."/>
            <person name="Klassen M."/>
            <person name="Woodard K."/>
            <person name="Webb A."/>
            <person name="Webby R.J."/>
            <person name="El Zowalaty M.E."/>
        </authorList>
    </citation>
    <scope>NUCLEOTIDE SEQUENCE</scope>
    <source>
        <strain evidence="3">Pbs3</strain>
    </source>
</reference>
<dbReference type="EMBL" id="CAKKTJ010000086">
    <property type="protein sequence ID" value="CAH0473667.1"/>
    <property type="molecule type" value="Genomic_DNA"/>
</dbReference>
<dbReference type="Proteomes" id="UP001160483">
    <property type="component" value="Unassembled WGS sequence"/>
</dbReference>
<feature type="compositionally biased region" description="Acidic residues" evidence="1">
    <location>
        <begin position="66"/>
        <end position="78"/>
    </location>
</feature>
<feature type="chain" id="PRO_5043314169" description="RxLR effector protein" evidence="2">
    <location>
        <begin position="21"/>
        <end position="616"/>
    </location>
</feature>
<name>A0AAU9KNB7_9STRA</name>
<accession>A0AAU9KNB7</accession>
<dbReference type="AlphaFoldDB" id="A0AAU9KNB7"/>
<evidence type="ECO:0000256" key="1">
    <source>
        <dbReference type="SAM" id="MobiDB-lite"/>
    </source>
</evidence>
<gene>
    <name evidence="3" type="ORF">PBS003_LOCUS550</name>
</gene>
<feature type="compositionally biased region" description="Basic and acidic residues" evidence="1">
    <location>
        <begin position="511"/>
        <end position="522"/>
    </location>
</feature>
<evidence type="ECO:0000256" key="2">
    <source>
        <dbReference type="SAM" id="SignalP"/>
    </source>
</evidence>
<feature type="signal peptide" evidence="2">
    <location>
        <begin position="1"/>
        <end position="20"/>
    </location>
</feature>
<sequence length="616" mass="70882">MRFHYLLLSLAGAVVGSAQAKSEETVSVPSTTRSAEPLTTSVTRSLRINAHEDDKERVSTASVHEEYEESSADATVNEDDEERNLSNFAEAFSKINPFKRGVTDDFLIKLVKKEKSSEAIMKAIRLDKAGDKLFEDSNFKNLVRYAKHASPQHPEKAMIKVLMDWYRLHPDMLYRILEAEKTGKYKETATELQQLLVKGWMKSNVEPGKILEYMDTFGNVDRMVANPFFWPGALEASLIVPERKDVAARLQEALIHSWDRANSDPSKVLEFMGIHNSLKNFILSPLRKKFELYLERYNAGIADHDKTEMIDVLLMNYTPSELNRWLQVSLTNPDEKEMATKLQKQQFQEWEYSLLDADDVFRVLDLHNTENEFDSLSDAGLQVWIKYIKYKTAKMMSGKAVDPGKSFDAAVEDAMVKAAVSVMLHELDMIRVHKMLTEAAVKSNKHYEMAVKMKKEFFELWGQNHDAEPHEVGKILKDSGFSKKEQSEYYLKYLNNNNKYKADRWEARREAREEGDKEKTISEDLSNEPNVGDKKKKISDPRKVDLSNELNVGDNGETTKIDEILKKRKDTQLDEQLKQKLDARKQQKLEAKALAIEKRNPTLGELFERNRHIDAT</sequence>
<evidence type="ECO:0000313" key="3">
    <source>
        <dbReference type="EMBL" id="CAH0473667.1"/>
    </source>
</evidence>
<organism evidence="3 4">
    <name type="scientific">Peronospora belbahrii</name>
    <dbReference type="NCBI Taxonomy" id="622444"/>
    <lineage>
        <taxon>Eukaryota</taxon>
        <taxon>Sar</taxon>
        <taxon>Stramenopiles</taxon>
        <taxon>Oomycota</taxon>
        <taxon>Peronosporomycetes</taxon>
        <taxon>Peronosporales</taxon>
        <taxon>Peronosporaceae</taxon>
        <taxon>Peronospora</taxon>
    </lineage>
</organism>
<keyword evidence="2" id="KW-0732">Signal</keyword>
<comment type="caution">
    <text evidence="3">The sequence shown here is derived from an EMBL/GenBank/DDBJ whole genome shotgun (WGS) entry which is preliminary data.</text>
</comment>
<protein>
    <recommendedName>
        <fullName evidence="5">RxLR effector protein</fullName>
    </recommendedName>
</protein>
<proteinExistence type="predicted"/>
<evidence type="ECO:0000313" key="4">
    <source>
        <dbReference type="Proteomes" id="UP001160483"/>
    </source>
</evidence>